<dbReference type="InterPro" id="IPR011519">
    <property type="entry name" value="UnbV_ASPIC"/>
</dbReference>
<dbReference type="RefSeq" id="WP_102244731.1">
    <property type="nucleotide sequence ID" value="NZ_CP025704.1"/>
</dbReference>
<gene>
    <name evidence="1" type="ORF">C0V70_15255</name>
</gene>
<dbReference type="KEGG" id="bsto:C0V70_15255"/>
<name>A0A2K9NVB7_BACTC</name>
<dbReference type="PANTHER" id="PTHR16026">
    <property type="entry name" value="CARTILAGE ACIDIC PROTEIN 1"/>
    <property type="match status" value="1"/>
</dbReference>
<evidence type="ECO:0000313" key="1">
    <source>
        <dbReference type="EMBL" id="AUN99440.1"/>
    </source>
</evidence>
<dbReference type="Pfam" id="PF13517">
    <property type="entry name" value="FG-GAP_3"/>
    <property type="match status" value="2"/>
</dbReference>
<proteinExistence type="predicted"/>
<dbReference type="Gene3D" id="2.130.10.130">
    <property type="entry name" value="Integrin alpha, N-terminal"/>
    <property type="match status" value="2"/>
</dbReference>
<dbReference type="Proteomes" id="UP000235584">
    <property type="component" value="Chromosome"/>
</dbReference>
<dbReference type="InterPro" id="IPR028994">
    <property type="entry name" value="Integrin_alpha_N"/>
</dbReference>
<dbReference type="AlphaFoldDB" id="A0A2K9NVB7"/>
<protein>
    <submittedName>
        <fullName evidence="1">Uncharacterized protein</fullName>
    </submittedName>
</protein>
<dbReference type="SUPFAM" id="SSF69318">
    <property type="entry name" value="Integrin alpha N-terminal domain"/>
    <property type="match status" value="1"/>
</dbReference>
<keyword evidence="2" id="KW-1185">Reference proteome</keyword>
<evidence type="ECO:0000313" key="2">
    <source>
        <dbReference type="Proteomes" id="UP000235584"/>
    </source>
</evidence>
<dbReference type="PANTHER" id="PTHR16026:SF0">
    <property type="entry name" value="CARTILAGE ACIDIC PROTEIN 1"/>
    <property type="match status" value="1"/>
</dbReference>
<dbReference type="Pfam" id="PF07593">
    <property type="entry name" value="UnbV_ASPIC"/>
    <property type="match status" value="1"/>
</dbReference>
<accession>A0A2K9NVB7</accession>
<sequence>MTAIAERFKTIYFKIDARYIVTFILFIYNVLGMTILGFNRSWMQVLLTICVGILLHIFYDVLFNKKFYFPLSALTTSLGLCILVNYGHSMLYPLVPIFFAISSKFFFNFRGRHTFNPAMMGVALSLLMASEFISSSPAYQWNGVGAMAIVIVMSALLFFMPKINRGWLVGSFLFVFTLQIILRSILIRHYLPFNTLFFGTITSPSFFLFTFFMITDPMTSPSDRNQQIIVGSSLAILDLLFHLFSSYHTFFYAAFTLGSIRLTWFHFKEARTVGFGKYFVSRFYESGYYKRFITILAIGFGGYFTYQYVLRDTLNKPDVGFVFELQGPEKTGMHFSKGEVLDLVDPRVQHMGKWILGITDGVAVGDFDNDGLIDVFFTSGHKSPADRNSFFKNKGDFHFERFPSEELNFYASDIKRFGIPSNAMFVDFDNDGDLDLYVTYAFGREGTSRMFKNMLKETGKVSFKNVTDEIGLNIYSNSATANFFDMNNDGKLDVIIGNTIATHLPDYPTPTRLDFFELPKAEYEGDKRPFNFMHESWHRSENGTVNYVFTQNANKTFSQLDSKAIGMPETKWTMAIGTADFNQDGFIDIYAANDFGADDFYYNHGGKTFESYRGPYFGTIGKDTYKGMNATIGDFDNNGMTDIQISNVHHQLQAEGNLLFYFYPGKDAFYPEIKDQATYAGALNENRFGWGANAADFNNDGWIDLPQANGMVDDMYDKKFEKCPDYWYINEKIARSSPDIHRYINNWGDIRGTCIHGKEKNRLYVNRGMTKKPQFMDAAEFIGMNQVGNWRGMATADFDNDGHMDLIASSLYRDPLVFKNIPDKDQKNHWLGLRLESVNPECNRMAIGTKIYLTVSEAKEPTKRTKLYFETTLVNGFSAQHDPRVHIGLGKNEIIEELKISWCGQKEKTMTYSDVKIDQYNDLFYDKQKVEKF</sequence>
<organism evidence="1 2">
    <name type="scientific">Bacteriovorax stolpii</name>
    <name type="common">Bdellovibrio stolpii</name>
    <dbReference type="NCBI Taxonomy" id="960"/>
    <lineage>
        <taxon>Bacteria</taxon>
        <taxon>Pseudomonadati</taxon>
        <taxon>Bdellovibrionota</taxon>
        <taxon>Bacteriovoracia</taxon>
        <taxon>Bacteriovoracales</taxon>
        <taxon>Bacteriovoracaceae</taxon>
        <taxon>Bacteriovorax</taxon>
    </lineage>
</organism>
<dbReference type="InterPro" id="IPR027039">
    <property type="entry name" value="Crtac1"/>
</dbReference>
<dbReference type="EMBL" id="CP025704">
    <property type="protein sequence ID" value="AUN99440.1"/>
    <property type="molecule type" value="Genomic_DNA"/>
</dbReference>
<reference evidence="1 2" key="1">
    <citation type="submission" date="2018-01" db="EMBL/GenBank/DDBJ databases">
        <title>Complete genome sequence of Bacteriovorax stolpii DSM12778.</title>
        <authorList>
            <person name="Tang B."/>
            <person name="Chang J."/>
        </authorList>
    </citation>
    <scope>NUCLEOTIDE SEQUENCE [LARGE SCALE GENOMIC DNA]</scope>
    <source>
        <strain evidence="1 2">DSM 12778</strain>
    </source>
</reference>
<dbReference type="InterPro" id="IPR013517">
    <property type="entry name" value="FG-GAP"/>
</dbReference>